<evidence type="ECO:0000259" key="2">
    <source>
        <dbReference type="Pfam" id="PF12274"/>
    </source>
</evidence>
<dbReference type="Proteomes" id="UP000595140">
    <property type="component" value="Unassembled WGS sequence"/>
</dbReference>
<name>A0A484KLK3_9ASTE</name>
<dbReference type="PANTHER" id="PTHR34710">
    <property type="entry name" value="OS03G0834100 PROTEIN"/>
    <property type="match status" value="1"/>
</dbReference>
<keyword evidence="4" id="KW-1185">Reference proteome</keyword>
<feature type="domain" description="DUF3615" evidence="2">
    <location>
        <begin position="115"/>
        <end position="209"/>
    </location>
</feature>
<accession>A0A484KLK3</accession>
<organism evidence="3 4">
    <name type="scientific">Cuscuta campestris</name>
    <dbReference type="NCBI Taxonomy" id="132261"/>
    <lineage>
        <taxon>Eukaryota</taxon>
        <taxon>Viridiplantae</taxon>
        <taxon>Streptophyta</taxon>
        <taxon>Embryophyta</taxon>
        <taxon>Tracheophyta</taxon>
        <taxon>Spermatophyta</taxon>
        <taxon>Magnoliopsida</taxon>
        <taxon>eudicotyledons</taxon>
        <taxon>Gunneridae</taxon>
        <taxon>Pentapetalae</taxon>
        <taxon>asterids</taxon>
        <taxon>lamiids</taxon>
        <taxon>Solanales</taxon>
        <taxon>Convolvulaceae</taxon>
        <taxon>Cuscuteae</taxon>
        <taxon>Cuscuta</taxon>
        <taxon>Cuscuta subgen. Grammica</taxon>
        <taxon>Cuscuta sect. Cleistogrammica</taxon>
    </lineage>
</organism>
<reference evidence="3 4" key="1">
    <citation type="submission" date="2018-04" db="EMBL/GenBank/DDBJ databases">
        <authorList>
            <person name="Vogel A."/>
        </authorList>
    </citation>
    <scope>NUCLEOTIDE SEQUENCE [LARGE SCALE GENOMIC DNA]</scope>
</reference>
<dbReference type="InterPro" id="IPR022059">
    <property type="entry name" value="DUF3615"/>
</dbReference>
<protein>
    <recommendedName>
        <fullName evidence="2">DUF3615 domain-containing protein</fullName>
    </recommendedName>
</protein>
<evidence type="ECO:0000256" key="1">
    <source>
        <dbReference type="SAM" id="MobiDB-lite"/>
    </source>
</evidence>
<dbReference type="OrthoDB" id="1750421at2759"/>
<feature type="compositionally biased region" description="Polar residues" evidence="1">
    <location>
        <begin position="16"/>
        <end position="37"/>
    </location>
</feature>
<dbReference type="EMBL" id="OOIL02000426">
    <property type="protein sequence ID" value="VFQ64814.1"/>
    <property type="molecule type" value="Genomic_DNA"/>
</dbReference>
<feature type="compositionally biased region" description="Low complexity" evidence="1">
    <location>
        <begin position="45"/>
        <end position="56"/>
    </location>
</feature>
<dbReference type="Pfam" id="PF12274">
    <property type="entry name" value="DUF3615"/>
    <property type="match status" value="1"/>
</dbReference>
<evidence type="ECO:0000313" key="3">
    <source>
        <dbReference type="EMBL" id="VFQ64814.1"/>
    </source>
</evidence>
<sequence length="238" mass="26351">MSTNSSNSIIRHESGSAVQSKQATGGPDSLQQANQNPRLKKSKSSRGSGAEGSSPKSTRKTKKPKNMGWEEHPDFDVDASPKSSISDVCCPDSPCYPKVVVPEEDVQHQHTKSAMIALAYYNKKNHTNYKLVEALWSNAKLYNGLWIHCNFKAKPDIPSKRGEDANVSSKLFFAELYQSEPFVWKTSACRVLNGSKTKSGCLMCKRGIHPTHGFRNGLYEYKPRTLRSRSGKVCPAAL</sequence>
<gene>
    <name evidence="3" type="ORF">CCAM_LOCUS6590</name>
</gene>
<dbReference type="PANTHER" id="PTHR34710:SF20">
    <property type="entry name" value="OS10G0550200 PROTEIN"/>
    <property type="match status" value="1"/>
</dbReference>
<proteinExistence type="predicted"/>
<feature type="region of interest" description="Disordered" evidence="1">
    <location>
        <begin position="1"/>
        <end position="81"/>
    </location>
</feature>
<evidence type="ECO:0000313" key="4">
    <source>
        <dbReference type="Proteomes" id="UP000595140"/>
    </source>
</evidence>
<dbReference type="AlphaFoldDB" id="A0A484KLK3"/>